<name>A0A1U7D8U5_9RHOB</name>
<protein>
    <submittedName>
        <fullName evidence="7">Lactate dehydrogenase-like oxidoreductase</fullName>
    </submittedName>
</protein>
<keyword evidence="8" id="KW-1185">Reference proteome</keyword>
<dbReference type="AlphaFoldDB" id="A0A1U7D8U5"/>
<comment type="similarity">
    <text evidence="4">Belongs to the D-isomer specific 2-hydroxyacid dehydrogenase family.</text>
</comment>
<evidence type="ECO:0000256" key="2">
    <source>
        <dbReference type="ARBA" id="ARBA00023002"/>
    </source>
</evidence>
<dbReference type="STRING" id="1229727.Ga0080559_TMP3690"/>
<dbReference type="GO" id="GO:0005829">
    <property type="term" value="C:cytosol"/>
    <property type="evidence" value="ECO:0007669"/>
    <property type="project" value="TreeGrafter"/>
</dbReference>
<accession>A0A1U7D8U5</accession>
<dbReference type="GO" id="GO:0051287">
    <property type="term" value="F:NAD binding"/>
    <property type="evidence" value="ECO:0007669"/>
    <property type="project" value="InterPro"/>
</dbReference>
<dbReference type="PANTHER" id="PTHR10996:SF178">
    <property type="entry name" value="2-HYDROXYACID DEHYDROGENASE YGL185C-RELATED"/>
    <property type="match status" value="1"/>
</dbReference>
<dbReference type="SUPFAM" id="SSF52283">
    <property type="entry name" value="Formate/glycerate dehydrogenase catalytic domain-like"/>
    <property type="match status" value="1"/>
</dbReference>
<evidence type="ECO:0000313" key="8">
    <source>
        <dbReference type="Proteomes" id="UP000186559"/>
    </source>
</evidence>
<keyword evidence="3" id="KW-0520">NAD</keyword>
<dbReference type="InterPro" id="IPR050223">
    <property type="entry name" value="D-isomer_2-hydroxyacid_DH"/>
</dbReference>
<organism evidence="7 8">
    <name type="scientific">Salipiger profundus</name>
    <dbReference type="NCBI Taxonomy" id="1229727"/>
    <lineage>
        <taxon>Bacteria</taxon>
        <taxon>Pseudomonadati</taxon>
        <taxon>Pseudomonadota</taxon>
        <taxon>Alphaproteobacteria</taxon>
        <taxon>Rhodobacterales</taxon>
        <taxon>Roseobacteraceae</taxon>
        <taxon>Salipiger</taxon>
    </lineage>
</organism>
<proteinExistence type="inferred from homology"/>
<keyword evidence="2 4" id="KW-0560">Oxidoreductase</keyword>
<evidence type="ECO:0000259" key="6">
    <source>
        <dbReference type="Pfam" id="PF02826"/>
    </source>
</evidence>
<dbReference type="Pfam" id="PF00389">
    <property type="entry name" value="2-Hacid_dh"/>
    <property type="match status" value="1"/>
</dbReference>
<sequence>MSKPAIIAIGHYDDISRDRMTDRFEVTWVDAPADLGDLPDATRAAALSLAFHSHDPMGGDLMDLVPNVGLIANFGVGYDAIDVDAAEARNIVVTNTPDVLNDDVADLGVGLYLALRRGVIEGDRWVRSGDWAREGTMPLKTKASGRRVGILGMGRVGRELADRLAAFKCEVHYQSRRPKDTPPDWVFHADATSLAAACDALFVTVVGGPETEGMVSAEVIEALGAEGVLINMARGSVIDEEALIDALQAGTIAGAALDVFLREPDPDQRFLGLDNVILQPHQGSATQETRAAMALLQFRNLACYADGAPLPTCVTKVCTPA</sequence>
<feature type="domain" description="D-isomer specific 2-hydroxyacid dehydrogenase catalytic" evidence="5">
    <location>
        <begin position="46"/>
        <end position="314"/>
    </location>
</feature>
<feature type="domain" description="D-isomer specific 2-hydroxyacid dehydrogenase NAD-binding" evidence="6">
    <location>
        <begin position="110"/>
        <end position="283"/>
    </location>
</feature>
<dbReference type="Proteomes" id="UP000186559">
    <property type="component" value="Chromosome"/>
</dbReference>
<dbReference type="InterPro" id="IPR036291">
    <property type="entry name" value="NAD(P)-bd_dom_sf"/>
</dbReference>
<dbReference type="EMBL" id="CP014796">
    <property type="protein sequence ID" value="APX24486.1"/>
    <property type="molecule type" value="Genomic_DNA"/>
</dbReference>
<evidence type="ECO:0000256" key="3">
    <source>
        <dbReference type="ARBA" id="ARBA00023027"/>
    </source>
</evidence>
<dbReference type="SUPFAM" id="SSF51735">
    <property type="entry name" value="NAD(P)-binding Rossmann-fold domains"/>
    <property type="match status" value="1"/>
</dbReference>
<dbReference type="Gene3D" id="3.40.50.720">
    <property type="entry name" value="NAD(P)-binding Rossmann-like Domain"/>
    <property type="match status" value="2"/>
</dbReference>
<evidence type="ECO:0000256" key="1">
    <source>
        <dbReference type="ARBA" id="ARBA00022857"/>
    </source>
</evidence>
<dbReference type="FunFam" id="3.40.50.720:FF:000213">
    <property type="entry name" value="Putative 2-hydroxyacid dehydrogenase"/>
    <property type="match status" value="1"/>
</dbReference>
<dbReference type="InterPro" id="IPR006140">
    <property type="entry name" value="D-isomer_DH_NAD-bd"/>
</dbReference>
<gene>
    <name evidence="7" type="ORF">Ga0080559_TMP3690</name>
</gene>
<dbReference type="KEGG" id="tpro:Ga0080559_TMP3690"/>
<dbReference type="GO" id="GO:0016618">
    <property type="term" value="F:hydroxypyruvate reductase [NAD(P)H] activity"/>
    <property type="evidence" value="ECO:0007669"/>
    <property type="project" value="TreeGrafter"/>
</dbReference>
<reference evidence="7 8" key="1">
    <citation type="submission" date="2016-03" db="EMBL/GenBank/DDBJ databases">
        <title>Deep-sea bacteria in the southern Pacific.</title>
        <authorList>
            <person name="Tang K."/>
        </authorList>
    </citation>
    <scope>NUCLEOTIDE SEQUENCE [LARGE SCALE GENOMIC DNA]</scope>
    <source>
        <strain evidence="7 8">JLT2016</strain>
    </source>
</reference>
<dbReference type="GO" id="GO:0030267">
    <property type="term" value="F:glyoxylate reductase (NADPH) activity"/>
    <property type="evidence" value="ECO:0007669"/>
    <property type="project" value="TreeGrafter"/>
</dbReference>
<keyword evidence="1" id="KW-0521">NADP</keyword>
<evidence type="ECO:0000313" key="7">
    <source>
        <dbReference type="EMBL" id="APX24486.1"/>
    </source>
</evidence>
<dbReference type="RefSeq" id="WP_076624328.1">
    <property type="nucleotide sequence ID" value="NZ_BMEW01000008.1"/>
</dbReference>
<dbReference type="OrthoDB" id="9793626at2"/>
<dbReference type="PANTHER" id="PTHR10996">
    <property type="entry name" value="2-HYDROXYACID DEHYDROGENASE-RELATED"/>
    <property type="match status" value="1"/>
</dbReference>
<evidence type="ECO:0000259" key="5">
    <source>
        <dbReference type="Pfam" id="PF00389"/>
    </source>
</evidence>
<dbReference type="InterPro" id="IPR006139">
    <property type="entry name" value="D-isomer_2_OHA_DH_cat_dom"/>
</dbReference>
<dbReference type="CDD" id="cd12156">
    <property type="entry name" value="HPPR"/>
    <property type="match status" value="1"/>
</dbReference>
<evidence type="ECO:0000256" key="4">
    <source>
        <dbReference type="RuleBase" id="RU003719"/>
    </source>
</evidence>
<dbReference type="Pfam" id="PF02826">
    <property type="entry name" value="2-Hacid_dh_C"/>
    <property type="match status" value="1"/>
</dbReference>